<feature type="region of interest" description="Disordered" evidence="1">
    <location>
        <begin position="140"/>
        <end position="166"/>
    </location>
</feature>
<protein>
    <submittedName>
        <fullName evidence="2">Uncharacterized protein</fullName>
    </submittedName>
</protein>
<proteinExistence type="predicted"/>
<evidence type="ECO:0000313" key="2">
    <source>
        <dbReference type="EMBL" id="KZT21441.1"/>
    </source>
</evidence>
<feature type="compositionally biased region" description="Polar residues" evidence="1">
    <location>
        <begin position="140"/>
        <end position="152"/>
    </location>
</feature>
<dbReference type="InParanoid" id="A0A165PSP0"/>
<name>A0A165PSP0_9AGAM</name>
<keyword evidence="3" id="KW-1185">Reference proteome</keyword>
<sequence length="191" mass="21896">MIARHVGRSFKDGVLIQWEPIDADVRPTLSVGNKFFTSTRFTNRNNAIPFDKVVDPRGILEKLQDENFIHTDDNKVTYYKVIVDETGKLQYITMDPAAFRTGDIAEVEFSIITVPQKERYRMGLVLRSITLLDAQHTETPHLSSSTHIQPSLSAPKIKRHVGHEDSVVKDAREKMSKWQIRATREEEDMST</sequence>
<dbReference type="OrthoDB" id="3269456at2759"/>
<accession>A0A165PSP0</accession>
<evidence type="ECO:0000313" key="3">
    <source>
        <dbReference type="Proteomes" id="UP000076761"/>
    </source>
</evidence>
<dbReference type="Proteomes" id="UP000076761">
    <property type="component" value="Unassembled WGS sequence"/>
</dbReference>
<gene>
    <name evidence="2" type="ORF">NEOLEDRAFT_1181765</name>
</gene>
<dbReference type="EMBL" id="KV425607">
    <property type="protein sequence ID" value="KZT21441.1"/>
    <property type="molecule type" value="Genomic_DNA"/>
</dbReference>
<reference evidence="2 3" key="1">
    <citation type="journal article" date="2016" name="Mol. Biol. Evol.">
        <title>Comparative Genomics of Early-Diverging Mushroom-Forming Fungi Provides Insights into the Origins of Lignocellulose Decay Capabilities.</title>
        <authorList>
            <person name="Nagy L.G."/>
            <person name="Riley R."/>
            <person name="Tritt A."/>
            <person name="Adam C."/>
            <person name="Daum C."/>
            <person name="Floudas D."/>
            <person name="Sun H."/>
            <person name="Yadav J.S."/>
            <person name="Pangilinan J."/>
            <person name="Larsson K.H."/>
            <person name="Matsuura K."/>
            <person name="Barry K."/>
            <person name="Labutti K."/>
            <person name="Kuo R."/>
            <person name="Ohm R.A."/>
            <person name="Bhattacharya S.S."/>
            <person name="Shirouzu T."/>
            <person name="Yoshinaga Y."/>
            <person name="Martin F.M."/>
            <person name="Grigoriev I.V."/>
            <person name="Hibbett D.S."/>
        </authorList>
    </citation>
    <scope>NUCLEOTIDE SEQUENCE [LARGE SCALE GENOMIC DNA]</scope>
    <source>
        <strain evidence="2 3">HHB14362 ss-1</strain>
    </source>
</reference>
<dbReference type="AlphaFoldDB" id="A0A165PSP0"/>
<evidence type="ECO:0000256" key="1">
    <source>
        <dbReference type="SAM" id="MobiDB-lite"/>
    </source>
</evidence>
<organism evidence="2 3">
    <name type="scientific">Neolentinus lepideus HHB14362 ss-1</name>
    <dbReference type="NCBI Taxonomy" id="1314782"/>
    <lineage>
        <taxon>Eukaryota</taxon>
        <taxon>Fungi</taxon>
        <taxon>Dikarya</taxon>
        <taxon>Basidiomycota</taxon>
        <taxon>Agaricomycotina</taxon>
        <taxon>Agaricomycetes</taxon>
        <taxon>Gloeophyllales</taxon>
        <taxon>Gloeophyllaceae</taxon>
        <taxon>Neolentinus</taxon>
    </lineage>
</organism>
<dbReference type="STRING" id="1314782.A0A165PSP0"/>